<evidence type="ECO:0000313" key="3">
    <source>
        <dbReference type="Proteomes" id="UP001291926"/>
    </source>
</evidence>
<dbReference type="Pfam" id="PF01565">
    <property type="entry name" value="FAD_binding_4"/>
    <property type="match status" value="1"/>
</dbReference>
<sequence>MKARATLGELYYRIWRKSKVHAFLAGVCPTVGVGGHLSGGGYGTMIRKYGLSVDHVIDAKIVDAKGRILDRKGIGE</sequence>
<keyword evidence="3" id="KW-1185">Reference proteome</keyword>
<dbReference type="InterPro" id="IPR036318">
    <property type="entry name" value="FAD-bd_PCMH-like_sf"/>
</dbReference>
<dbReference type="InterPro" id="IPR006094">
    <property type="entry name" value="Oxid_FAD_bind_N"/>
</dbReference>
<dbReference type="InterPro" id="IPR016169">
    <property type="entry name" value="FAD-bd_PCMH_sub2"/>
</dbReference>
<proteinExistence type="predicted"/>
<comment type="caution">
    <text evidence="2">The sequence shown here is derived from an EMBL/GenBank/DDBJ whole genome shotgun (WGS) entry which is preliminary data.</text>
</comment>
<protein>
    <recommendedName>
        <fullName evidence="1">FAD linked oxidase N-terminal domain-containing protein</fullName>
    </recommendedName>
</protein>
<gene>
    <name evidence="2" type="ORF">RD792_017982</name>
</gene>
<accession>A0ABR0DWF4</accession>
<dbReference type="SUPFAM" id="SSF56176">
    <property type="entry name" value="FAD-binding/transporter-associated domain-like"/>
    <property type="match status" value="1"/>
</dbReference>
<dbReference type="EMBL" id="JAYDYQ010000075">
    <property type="protein sequence ID" value="KAK4493547.1"/>
    <property type="molecule type" value="Genomic_DNA"/>
</dbReference>
<evidence type="ECO:0000313" key="2">
    <source>
        <dbReference type="EMBL" id="KAK4493547.1"/>
    </source>
</evidence>
<evidence type="ECO:0000259" key="1">
    <source>
        <dbReference type="Pfam" id="PF01565"/>
    </source>
</evidence>
<dbReference type="Proteomes" id="UP001291926">
    <property type="component" value="Unassembled WGS sequence"/>
</dbReference>
<organism evidence="2 3">
    <name type="scientific">Penstemon davidsonii</name>
    <dbReference type="NCBI Taxonomy" id="160366"/>
    <lineage>
        <taxon>Eukaryota</taxon>
        <taxon>Viridiplantae</taxon>
        <taxon>Streptophyta</taxon>
        <taxon>Embryophyta</taxon>
        <taxon>Tracheophyta</taxon>
        <taxon>Spermatophyta</taxon>
        <taxon>Magnoliopsida</taxon>
        <taxon>eudicotyledons</taxon>
        <taxon>Gunneridae</taxon>
        <taxon>Pentapetalae</taxon>
        <taxon>asterids</taxon>
        <taxon>lamiids</taxon>
        <taxon>Lamiales</taxon>
        <taxon>Plantaginaceae</taxon>
        <taxon>Cheloneae</taxon>
        <taxon>Penstemon</taxon>
    </lineage>
</organism>
<name>A0ABR0DWF4_9LAMI</name>
<dbReference type="Gene3D" id="3.30.465.10">
    <property type="match status" value="1"/>
</dbReference>
<dbReference type="PANTHER" id="PTHR32448">
    <property type="entry name" value="OS08G0158400 PROTEIN"/>
    <property type="match status" value="1"/>
</dbReference>
<reference evidence="2 3" key="1">
    <citation type="journal article" date="2023" name="bioRxiv">
        <title>Genome report: Whole genome sequence and annotation of Penstemon davidsonii.</title>
        <authorList>
            <person name="Ostevik K.L."/>
            <person name="Alabady M."/>
            <person name="Zhang M."/>
            <person name="Rausher M.D."/>
        </authorList>
    </citation>
    <scope>NUCLEOTIDE SEQUENCE [LARGE SCALE GENOMIC DNA]</scope>
    <source>
        <strain evidence="2">DNT005</strain>
        <tissue evidence="2">Whole leaf</tissue>
    </source>
</reference>
<feature type="domain" description="FAD linked oxidase N-terminal" evidence="1">
    <location>
        <begin position="5"/>
        <end position="69"/>
    </location>
</feature>